<evidence type="ECO:0000256" key="1">
    <source>
        <dbReference type="SAM" id="Coils"/>
    </source>
</evidence>
<dbReference type="Proteomes" id="UP000237865">
    <property type="component" value="Unassembled WGS sequence"/>
</dbReference>
<dbReference type="STRING" id="1399797.GCA_000518285_01678"/>
<dbReference type="EMBL" id="PHNE01000001">
    <property type="protein sequence ID" value="PPE05976.1"/>
    <property type="molecule type" value="Genomic_DNA"/>
</dbReference>
<evidence type="ECO:0000313" key="3">
    <source>
        <dbReference type="Proteomes" id="UP000237865"/>
    </source>
</evidence>
<feature type="coiled-coil region" evidence="1">
    <location>
        <begin position="91"/>
        <end position="146"/>
    </location>
</feature>
<keyword evidence="1" id="KW-0175">Coiled coil</keyword>
<accession>A0A2S5RF67</accession>
<dbReference type="Gene3D" id="1.20.5.170">
    <property type="match status" value="2"/>
</dbReference>
<gene>
    <name evidence="2" type="ORF">ELUCI_v1c02670</name>
</gene>
<keyword evidence="3" id="KW-1185">Reference proteome</keyword>
<dbReference type="RefSeq" id="WP_028126910.1">
    <property type="nucleotide sequence ID" value="NZ_PHNE01000001.1"/>
</dbReference>
<reference evidence="2 3" key="1">
    <citation type="submission" date="2017-11" db="EMBL/GenBank/DDBJ databases">
        <title>Genome sequence of Entomoplasma lucivorax PIPN-2 (ATCC 49196).</title>
        <authorList>
            <person name="Lo W.-S."/>
            <person name="Gasparich G.E."/>
            <person name="Kuo C.-H."/>
        </authorList>
    </citation>
    <scope>NUCLEOTIDE SEQUENCE [LARGE SCALE GENOMIC DNA]</scope>
    <source>
        <strain evidence="2 3">PIPN-2</strain>
    </source>
</reference>
<name>A0A2S5RF67_9MOLU</name>
<proteinExistence type="predicted"/>
<dbReference type="AlphaFoldDB" id="A0A2S5RF67"/>
<comment type="caution">
    <text evidence="2">The sequence shown here is derived from an EMBL/GenBank/DDBJ whole genome shotgun (WGS) entry which is preliminary data.</text>
</comment>
<sequence>MNKNHKNIFCFIFDEQGIFEFAIDKENAEILHLLSNPEKVATRKILKKWIKKFSDEHLIIEEEMEQKLFQSKVMAALNQLTGDVGEIKVRLTSLEVKVDKLDEKVTKLDERVTNLEVKVDKLDEKVTKLDERVTNLEVKVDKLDEKVTIVDKRLVVVEDQVSKLNDAVFNK</sequence>
<protein>
    <submittedName>
        <fullName evidence="2">Uncharacterized protein</fullName>
    </submittedName>
</protein>
<dbReference type="SUPFAM" id="SSF57997">
    <property type="entry name" value="Tropomyosin"/>
    <property type="match status" value="1"/>
</dbReference>
<evidence type="ECO:0000313" key="2">
    <source>
        <dbReference type="EMBL" id="PPE05976.1"/>
    </source>
</evidence>
<organism evidence="2 3">
    <name type="scientific">Williamsoniiplasma lucivorax</name>
    <dbReference type="NCBI Taxonomy" id="209274"/>
    <lineage>
        <taxon>Bacteria</taxon>
        <taxon>Bacillati</taxon>
        <taxon>Mycoplasmatota</taxon>
        <taxon>Mollicutes</taxon>
        <taxon>Entomoplasmatales</taxon>
        <taxon>Williamsoniiplasma</taxon>
    </lineage>
</organism>